<name>A0AA39KN95_MICHY</name>
<dbReference type="SUPFAM" id="SSF69593">
    <property type="entry name" value="Glycerol-3-phosphate (1)-acyltransferase"/>
    <property type="match status" value="1"/>
</dbReference>
<dbReference type="PANTHER" id="PTHR10434:SF11">
    <property type="entry name" value="1-ACYL-SN-GLYCEROL-3-PHOSPHATE ACYLTRANSFERASE"/>
    <property type="match status" value="1"/>
</dbReference>
<reference evidence="9" key="2">
    <citation type="submission" date="2023-03" db="EMBL/GenBank/DDBJ databases">
        <authorList>
            <person name="Inwood S.N."/>
            <person name="Skelly J.G."/>
            <person name="Guhlin J."/>
            <person name="Harrop T.W.R."/>
            <person name="Goldson S.G."/>
            <person name="Dearden P.K."/>
        </authorList>
    </citation>
    <scope>NUCLEOTIDE SEQUENCE</scope>
    <source>
        <strain evidence="9">Lincoln</strain>
        <tissue evidence="9">Whole body</tissue>
    </source>
</reference>
<evidence type="ECO:0000256" key="3">
    <source>
        <dbReference type="ARBA" id="ARBA00022679"/>
    </source>
</evidence>
<evidence type="ECO:0000256" key="2">
    <source>
        <dbReference type="ARBA" id="ARBA00008655"/>
    </source>
</evidence>
<evidence type="ECO:0000256" key="1">
    <source>
        <dbReference type="ARBA" id="ARBA00004728"/>
    </source>
</evidence>
<gene>
    <name evidence="9" type="ORF">PV327_004930</name>
</gene>
<keyword evidence="6" id="KW-0812">Transmembrane</keyword>
<dbReference type="InterPro" id="IPR004552">
    <property type="entry name" value="AGP_acyltrans"/>
</dbReference>
<evidence type="ECO:0000256" key="4">
    <source>
        <dbReference type="ARBA" id="ARBA00023315"/>
    </source>
</evidence>
<evidence type="ECO:0000313" key="9">
    <source>
        <dbReference type="EMBL" id="KAK0167546.1"/>
    </source>
</evidence>
<keyword evidence="6" id="KW-1133">Transmembrane helix</keyword>
<feature type="domain" description="Phospholipid/glycerol acyltransferase" evidence="8">
    <location>
        <begin position="93"/>
        <end position="213"/>
    </location>
</feature>
<organism evidence="9 10">
    <name type="scientific">Microctonus hyperodae</name>
    <name type="common">Parasitoid wasp</name>
    <dbReference type="NCBI Taxonomy" id="165561"/>
    <lineage>
        <taxon>Eukaryota</taxon>
        <taxon>Metazoa</taxon>
        <taxon>Ecdysozoa</taxon>
        <taxon>Arthropoda</taxon>
        <taxon>Hexapoda</taxon>
        <taxon>Insecta</taxon>
        <taxon>Pterygota</taxon>
        <taxon>Neoptera</taxon>
        <taxon>Endopterygota</taxon>
        <taxon>Hymenoptera</taxon>
        <taxon>Apocrita</taxon>
        <taxon>Ichneumonoidea</taxon>
        <taxon>Braconidae</taxon>
        <taxon>Euphorinae</taxon>
        <taxon>Microctonus</taxon>
    </lineage>
</organism>
<keyword evidence="3 5" id="KW-0808">Transferase</keyword>
<keyword evidence="7" id="KW-0732">Signal</keyword>
<evidence type="ECO:0000256" key="5">
    <source>
        <dbReference type="RuleBase" id="RU361267"/>
    </source>
</evidence>
<comment type="similarity">
    <text evidence="2 5">Belongs to the 1-acyl-sn-glycerol-3-phosphate acyltransferase family.</text>
</comment>
<protein>
    <recommendedName>
        <fullName evidence="5">1-acyl-sn-glycerol-3-phosphate acyltransferase</fullName>
        <ecNumber evidence="5">2.3.1.51</ecNumber>
    </recommendedName>
</protein>
<dbReference type="CDD" id="cd07989">
    <property type="entry name" value="LPLAT_AGPAT-like"/>
    <property type="match status" value="1"/>
</dbReference>
<evidence type="ECO:0000313" key="10">
    <source>
        <dbReference type="Proteomes" id="UP001168972"/>
    </source>
</evidence>
<feature type="transmembrane region" description="Helical" evidence="6">
    <location>
        <begin position="125"/>
        <end position="144"/>
    </location>
</feature>
<dbReference type="InterPro" id="IPR002123">
    <property type="entry name" value="Plipid/glycerol_acylTrfase"/>
</dbReference>
<keyword evidence="5" id="KW-1208">Phospholipid metabolism</keyword>
<keyword evidence="5" id="KW-0594">Phospholipid biosynthesis</keyword>
<feature type="signal peptide" evidence="7">
    <location>
        <begin position="1"/>
        <end position="19"/>
    </location>
</feature>
<dbReference type="NCBIfam" id="TIGR00530">
    <property type="entry name" value="AGP_acyltrn"/>
    <property type="match status" value="1"/>
</dbReference>
<keyword evidence="5" id="KW-0443">Lipid metabolism</keyword>
<feature type="chain" id="PRO_5041414420" description="1-acyl-sn-glycerol-3-phosphate acyltransferase" evidence="7">
    <location>
        <begin position="20"/>
        <end position="292"/>
    </location>
</feature>
<dbReference type="GO" id="GO:0003841">
    <property type="term" value="F:1-acylglycerol-3-phosphate O-acyltransferase activity"/>
    <property type="evidence" value="ECO:0007669"/>
    <property type="project" value="UniProtKB-UniRule"/>
</dbReference>
<dbReference type="GO" id="GO:0006654">
    <property type="term" value="P:phosphatidic acid biosynthetic process"/>
    <property type="evidence" value="ECO:0007669"/>
    <property type="project" value="TreeGrafter"/>
</dbReference>
<comment type="caution">
    <text evidence="9">The sequence shown here is derived from an EMBL/GenBank/DDBJ whole genome shotgun (WGS) entry which is preliminary data.</text>
</comment>
<dbReference type="GO" id="GO:0005783">
    <property type="term" value="C:endoplasmic reticulum"/>
    <property type="evidence" value="ECO:0007669"/>
    <property type="project" value="TreeGrafter"/>
</dbReference>
<reference evidence="9" key="1">
    <citation type="journal article" date="2023" name="bioRxiv">
        <title>Scaffold-level genome assemblies of two parasitoid biocontrol wasps reveal the parthenogenesis mechanism and an associated novel virus.</title>
        <authorList>
            <person name="Inwood S."/>
            <person name="Skelly J."/>
            <person name="Guhlin J."/>
            <person name="Harrop T."/>
            <person name="Goldson S."/>
            <person name="Dearden P."/>
        </authorList>
    </citation>
    <scope>NUCLEOTIDE SEQUENCE</scope>
    <source>
        <strain evidence="9">Lincoln</strain>
        <tissue evidence="9">Whole body</tissue>
    </source>
</reference>
<dbReference type="EC" id="2.3.1.51" evidence="5"/>
<comment type="catalytic activity">
    <reaction evidence="5">
        <text>a 1-acyl-sn-glycero-3-phosphate + an acyl-CoA = a 1,2-diacyl-sn-glycero-3-phosphate + CoA</text>
        <dbReference type="Rhea" id="RHEA:19709"/>
        <dbReference type="ChEBI" id="CHEBI:57287"/>
        <dbReference type="ChEBI" id="CHEBI:57970"/>
        <dbReference type="ChEBI" id="CHEBI:58342"/>
        <dbReference type="ChEBI" id="CHEBI:58608"/>
        <dbReference type="EC" id="2.3.1.51"/>
    </reaction>
</comment>
<dbReference type="AlphaFoldDB" id="A0AA39KN95"/>
<sequence>MDIIAFLFLLSFTIVAVSCIQETRDGFRYYIKLFLYGVYSTIVAIIMLPWILMSPGNVKNARHGSTFLRWYTKFLGIEWELRGADRLEKTGACVIVVNHQSILDVLGMFNIWHAMGDVAAVAKKTLLWVVPFGPVAWLAGTIFIDRNNSKESMRKLIEAGDRSRCHAMKLLIFPEGTRNKSALDTGLRPFKKGAFRIAIENQLPVLPIVYSPYYFIDEKTHFFGHGKVIIKVLEAISTKGLNHNDVDELIRRTQSIMQKEYFSLATEVFTSLPNDYSPNIAVRKKFLSSGNS</sequence>
<keyword evidence="10" id="KW-1185">Reference proteome</keyword>
<evidence type="ECO:0000259" key="8">
    <source>
        <dbReference type="SMART" id="SM00563"/>
    </source>
</evidence>
<dbReference type="Proteomes" id="UP001168972">
    <property type="component" value="Unassembled WGS sequence"/>
</dbReference>
<comment type="domain">
    <text evidence="5">The HXXXXD motif is essential for acyltransferase activity and may constitute the binding site for the phosphate moiety of the glycerol-3-phosphate.</text>
</comment>
<dbReference type="GO" id="GO:0016020">
    <property type="term" value="C:membrane"/>
    <property type="evidence" value="ECO:0007669"/>
    <property type="project" value="InterPro"/>
</dbReference>
<feature type="transmembrane region" description="Helical" evidence="6">
    <location>
        <begin position="29"/>
        <end position="52"/>
    </location>
</feature>
<evidence type="ECO:0000256" key="6">
    <source>
        <dbReference type="SAM" id="Phobius"/>
    </source>
</evidence>
<evidence type="ECO:0000256" key="7">
    <source>
        <dbReference type="SAM" id="SignalP"/>
    </source>
</evidence>
<keyword evidence="6" id="KW-0472">Membrane</keyword>
<keyword evidence="4 5" id="KW-0012">Acyltransferase</keyword>
<proteinExistence type="inferred from homology"/>
<dbReference type="EMBL" id="JAQQBR010001832">
    <property type="protein sequence ID" value="KAK0167546.1"/>
    <property type="molecule type" value="Genomic_DNA"/>
</dbReference>
<dbReference type="SMART" id="SM00563">
    <property type="entry name" value="PlsC"/>
    <property type="match status" value="1"/>
</dbReference>
<accession>A0AA39KN95</accession>
<dbReference type="PANTHER" id="PTHR10434">
    <property type="entry name" value="1-ACYL-SN-GLYCEROL-3-PHOSPHATE ACYLTRANSFERASE"/>
    <property type="match status" value="1"/>
</dbReference>
<comment type="pathway">
    <text evidence="1">Phospholipid metabolism; CDP-diacylglycerol biosynthesis; CDP-diacylglycerol from sn-glycerol 3-phosphate: step 2/3.</text>
</comment>
<keyword evidence="5" id="KW-0444">Lipid biosynthesis</keyword>
<dbReference type="Pfam" id="PF01553">
    <property type="entry name" value="Acyltransferase"/>
    <property type="match status" value="1"/>
</dbReference>